<evidence type="ECO:0000256" key="6">
    <source>
        <dbReference type="SAM" id="Phobius"/>
    </source>
</evidence>
<dbReference type="InterPro" id="IPR037185">
    <property type="entry name" value="EmrE-like"/>
</dbReference>
<evidence type="ECO:0000256" key="3">
    <source>
        <dbReference type="ARBA" id="ARBA00022989"/>
    </source>
</evidence>
<evidence type="ECO:0000313" key="8">
    <source>
        <dbReference type="EMBL" id="KAL3771510.1"/>
    </source>
</evidence>
<keyword evidence="3 6" id="KW-1133">Transmembrane helix</keyword>
<feature type="compositionally biased region" description="Basic residues" evidence="5">
    <location>
        <begin position="1"/>
        <end position="12"/>
    </location>
</feature>
<dbReference type="EMBL" id="JALLBG020000023">
    <property type="protein sequence ID" value="KAL3771510.1"/>
    <property type="molecule type" value="Genomic_DNA"/>
</dbReference>
<dbReference type="InterPro" id="IPR004853">
    <property type="entry name" value="Sugar_P_trans_dom"/>
</dbReference>
<gene>
    <name evidence="8" type="ORF">ACHAWU_003685</name>
</gene>
<keyword evidence="9" id="KW-1185">Reference proteome</keyword>
<comment type="caution">
    <text evidence="8">The sequence shown here is derived from an EMBL/GenBank/DDBJ whole genome shotgun (WGS) entry which is preliminary data.</text>
</comment>
<feature type="compositionally biased region" description="Low complexity" evidence="5">
    <location>
        <begin position="13"/>
        <end position="33"/>
    </location>
</feature>
<dbReference type="Proteomes" id="UP001530293">
    <property type="component" value="Unassembled WGS sequence"/>
</dbReference>
<keyword evidence="4 6" id="KW-0472">Membrane</keyword>
<evidence type="ECO:0000259" key="7">
    <source>
        <dbReference type="Pfam" id="PF03151"/>
    </source>
</evidence>
<feature type="transmembrane region" description="Helical" evidence="6">
    <location>
        <begin position="532"/>
        <end position="557"/>
    </location>
</feature>
<name>A0ABD3NF91_9STRA</name>
<evidence type="ECO:0000256" key="2">
    <source>
        <dbReference type="ARBA" id="ARBA00022692"/>
    </source>
</evidence>
<keyword evidence="2 6" id="KW-0812">Transmembrane</keyword>
<dbReference type="GO" id="GO:0016020">
    <property type="term" value="C:membrane"/>
    <property type="evidence" value="ECO:0007669"/>
    <property type="project" value="UniProtKB-SubCell"/>
</dbReference>
<accession>A0ABD3NF91</accession>
<dbReference type="SUPFAM" id="SSF103481">
    <property type="entry name" value="Multidrug resistance efflux transporter EmrE"/>
    <property type="match status" value="1"/>
</dbReference>
<evidence type="ECO:0000256" key="1">
    <source>
        <dbReference type="ARBA" id="ARBA00004141"/>
    </source>
</evidence>
<sequence>MSNDRRLRHRATTTHASHYFNSNGSSSTAATSSVPTSHPPQRRKLVQFGSMEMEDAAAGYGNNVHGDAKHHAQNESLDECMDEEHGYEMTSPLLGRSDDAGGDTGIQHNSNGNTMKKHNRISSTSTASSSTTAAIDHGGADHHHHDKNITLSSSTTTTSNHAKLMGDSTSKSDQRSKTLYLKTAFWLTAWYSTSLATLFLNKIILSRPNSSVHVLGMCQMTTAAVLGGWSAYGGLDYMTRKGRGLYDCLMGGGATSVTKNRGADNADVSSMTNLSKSNTGMLPSKSKSNNNTVPAGGGGGAGISFHFARDMSIVGILRGVTVLLGLVALEHVPVSFVETIKATAPAFTVLFARLILQERTAPPVMLTLVPVVGGLILCSASELRFDTIGFVAAVMNNCVDCVQNVMSKRMLAHMKPTQLQFYTSVAALVLQTPLILRDVSGFVGNWAQHATDVDITIHSEERHLDTTEDDGELMPSSYYHQNEWSLTKLLIVDAIFYHLQSVSAYCTMGCMNPVSQSVANTLKRALLVWASILYFGNPITSSGIVGILMVVAGVFMYNHVRRIHQS</sequence>
<dbReference type="InterPro" id="IPR050186">
    <property type="entry name" value="TPT_transporter"/>
</dbReference>
<reference evidence="8 9" key="1">
    <citation type="submission" date="2024-10" db="EMBL/GenBank/DDBJ databases">
        <title>Updated reference genomes for cyclostephanoid diatoms.</title>
        <authorList>
            <person name="Roberts W.R."/>
            <person name="Alverson A.J."/>
        </authorList>
    </citation>
    <scope>NUCLEOTIDE SEQUENCE [LARGE SCALE GENOMIC DNA]</scope>
    <source>
        <strain evidence="8 9">AJA232-27</strain>
    </source>
</reference>
<dbReference type="PANTHER" id="PTHR11132">
    <property type="entry name" value="SOLUTE CARRIER FAMILY 35"/>
    <property type="match status" value="1"/>
</dbReference>
<evidence type="ECO:0000313" key="9">
    <source>
        <dbReference type="Proteomes" id="UP001530293"/>
    </source>
</evidence>
<dbReference type="Pfam" id="PF03151">
    <property type="entry name" value="TPT"/>
    <property type="match status" value="1"/>
</dbReference>
<evidence type="ECO:0000256" key="4">
    <source>
        <dbReference type="ARBA" id="ARBA00023136"/>
    </source>
</evidence>
<feature type="domain" description="Sugar phosphate transporter" evidence="7">
    <location>
        <begin position="303"/>
        <end position="558"/>
    </location>
</feature>
<organism evidence="8 9">
    <name type="scientific">Discostella pseudostelligera</name>
    <dbReference type="NCBI Taxonomy" id="259834"/>
    <lineage>
        <taxon>Eukaryota</taxon>
        <taxon>Sar</taxon>
        <taxon>Stramenopiles</taxon>
        <taxon>Ochrophyta</taxon>
        <taxon>Bacillariophyta</taxon>
        <taxon>Coscinodiscophyceae</taxon>
        <taxon>Thalassiosirophycidae</taxon>
        <taxon>Stephanodiscales</taxon>
        <taxon>Stephanodiscaceae</taxon>
        <taxon>Discostella</taxon>
    </lineage>
</organism>
<evidence type="ECO:0000256" key="5">
    <source>
        <dbReference type="SAM" id="MobiDB-lite"/>
    </source>
</evidence>
<comment type="subcellular location">
    <subcellularLocation>
        <location evidence="1">Membrane</location>
        <topology evidence="1">Multi-pass membrane protein</topology>
    </subcellularLocation>
</comment>
<feature type="compositionally biased region" description="Low complexity" evidence="5">
    <location>
        <begin position="122"/>
        <end position="137"/>
    </location>
</feature>
<feature type="region of interest" description="Disordered" evidence="5">
    <location>
        <begin position="1"/>
        <end position="41"/>
    </location>
</feature>
<protein>
    <recommendedName>
        <fullName evidence="7">Sugar phosphate transporter domain-containing protein</fullName>
    </recommendedName>
</protein>
<feature type="region of interest" description="Disordered" evidence="5">
    <location>
        <begin position="89"/>
        <end position="171"/>
    </location>
</feature>
<dbReference type="AlphaFoldDB" id="A0ABD3NF91"/>
<proteinExistence type="predicted"/>